<accession>A0ABV6UCG1</accession>
<comment type="caution">
    <text evidence="1">The sequence shown here is derived from an EMBL/GenBank/DDBJ whole genome shotgun (WGS) entry which is preliminary data.</text>
</comment>
<proteinExistence type="predicted"/>
<evidence type="ECO:0000313" key="1">
    <source>
        <dbReference type="EMBL" id="MFC0865884.1"/>
    </source>
</evidence>
<dbReference type="Proteomes" id="UP001589870">
    <property type="component" value="Unassembled WGS sequence"/>
</dbReference>
<dbReference type="EMBL" id="JBHMQT010000059">
    <property type="protein sequence ID" value="MFC0865884.1"/>
    <property type="molecule type" value="Genomic_DNA"/>
</dbReference>
<organism evidence="1 2">
    <name type="scientific">Sphaerimonospora cavernae</name>
    <dbReference type="NCBI Taxonomy" id="1740611"/>
    <lineage>
        <taxon>Bacteria</taxon>
        <taxon>Bacillati</taxon>
        <taxon>Actinomycetota</taxon>
        <taxon>Actinomycetes</taxon>
        <taxon>Streptosporangiales</taxon>
        <taxon>Streptosporangiaceae</taxon>
        <taxon>Sphaerimonospora</taxon>
    </lineage>
</organism>
<evidence type="ECO:0008006" key="3">
    <source>
        <dbReference type="Google" id="ProtNLM"/>
    </source>
</evidence>
<dbReference type="RefSeq" id="WP_394303890.1">
    <property type="nucleotide sequence ID" value="NZ_JBHMQT010000059.1"/>
</dbReference>
<gene>
    <name evidence="1" type="ORF">ACFHYQ_26650</name>
</gene>
<keyword evidence="2" id="KW-1185">Reference proteome</keyword>
<evidence type="ECO:0000313" key="2">
    <source>
        <dbReference type="Proteomes" id="UP001589870"/>
    </source>
</evidence>
<protein>
    <recommendedName>
        <fullName evidence="3">XRE family transcriptional regulator</fullName>
    </recommendedName>
</protein>
<reference evidence="1 2" key="1">
    <citation type="submission" date="2024-09" db="EMBL/GenBank/DDBJ databases">
        <authorList>
            <person name="Sun Q."/>
            <person name="Mori K."/>
        </authorList>
    </citation>
    <scope>NUCLEOTIDE SEQUENCE [LARGE SCALE GENOMIC DNA]</scope>
    <source>
        <strain evidence="1 2">TBRC 1851</strain>
    </source>
</reference>
<sequence length="161" mass="17879">MEDPPIWAVRLKRERRPLGWSQKGLARKPAEVAGQIDVRIPERASLIRSIKNWEVGKHHPRDPYPMLLSRALGIGEEALFGEAVEVHTPKDGDDLRTLESAARATEAGPKHHGILETGLRFHAPLRGALVGDGTALIPAQRTRERLLTWGKVVPTSTTDRK</sequence>
<name>A0ABV6UCG1_9ACTN</name>